<feature type="transmembrane region" description="Helical" evidence="8">
    <location>
        <begin position="151"/>
        <end position="169"/>
    </location>
</feature>
<dbReference type="PANTHER" id="PTHR43341:SF20">
    <property type="entry name" value="AAT FAMILY AMINO ACID TRANSPORTER"/>
    <property type="match status" value="1"/>
</dbReference>
<dbReference type="PIRSF" id="PIRSF006060">
    <property type="entry name" value="AA_transporter"/>
    <property type="match status" value="1"/>
</dbReference>
<dbReference type="GO" id="GO:0015171">
    <property type="term" value="F:amino acid transmembrane transporter activity"/>
    <property type="evidence" value="ECO:0007669"/>
    <property type="project" value="TreeGrafter"/>
</dbReference>
<dbReference type="RefSeq" id="XP_046119227.1">
    <property type="nucleotide sequence ID" value="XM_046266878.1"/>
</dbReference>
<dbReference type="FunFam" id="1.20.1740.10:FF:000001">
    <property type="entry name" value="Amino acid permease"/>
    <property type="match status" value="1"/>
</dbReference>
<keyword evidence="2" id="KW-0813">Transport</keyword>
<dbReference type="InterPro" id="IPR050524">
    <property type="entry name" value="APC_YAT"/>
</dbReference>
<evidence type="ECO:0000256" key="2">
    <source>
        <dbReference type="ARBA" id="ARBA00022448"/>
    </source>
</evidence>
<proteinExistence type="predicted"/>
<keyword evidence="5 8" id="KW-1133">Transmembrane helix</keyword>
<feature type="transmembrane region" description="Helical" evidence="8">
    <location>
        <begin position="394"/>
        <end position="421"/>
    </location>
</feature>
<feature type="transmembrane region" description="Helical" evidence="8">
    <location>
        <begin position="270"/>
        <end position="293"/>
    </location>
</feature>
<dbReference type="GeneID" id="70297781"/>
<feature type="transmembrane region" description="Helical" evidence="8">
    <location>
        <begin position="181"/>
        <end position="198"/>
    </location>
</feature>
<feature type="transmembrane region" description="Helical" evidence="8">
    <location>
        <begin position="367"/>
        <end position="388"/>
    </location>
</feature>
<keyword evidence="3 8" id="KW-0812">Transmembrane</keyword>
<dbReference type="Proteomes" id="UP000887229">
    <property type="component" value="Unassembled WGS sequence"/>
</dbReference>
<name>A0A9P7ZPH2_9HYPO</name>
<evidence type="ECO:0000313" key="10">
    <source>
        <dbReference type="EMBL" id="KAG9255303.1"/>
    </source>
</evidence>
<accession>A0A9P7ZPH2</accession>
<dbReference type="GO" id="GO:0016020">
    <property type="term" value="C:membrane"/>
    <property type="evidence" value="ECO:0007669"/>
    <property type="project" value="UniProtKB-SubCell"/>
</dbReference>
<comment type="subcellular location">
    <subcellularLocation>
        <location evidence="1">Membrane</location>
        <topology evidence="1">Multi-pass membrane protein</topology>
    </subcellularLocation>
</comment>
<organism evidence="10 11">
    <name type="scientific">Emericellopsis atlantica</name>
    <dbReference type="NCBI Taxonomy" id="2614577"/>
    <lineage>
        <taxon>Eukaryota</taxon>
        <taxon>Fungi</taxon>
        <taxon>Dikarya</taxon>
        <taxon>Ascomycota</taxon>
        <taxon>Pezizomycotina</taxon>
        <taxon>Sordariomycetes</taxon>
        <taxon>Hypocreomycetidae</taxon>
        <taxon>Hypocreales</taxon>
        <taxon>Bionectriaceae</taxon>
        <taxon>Emericellopsis</taxon>
    </lineage>
</organism>
<evidence type="ECO:0000259" key="9">
    <source>
        <dbReference type="Pfam" id="PF00324"/>
    </source>
</evidence>
<reference evidence="10" key="1">
    <citation type="journal article" date="2021" name="IMA Fungus">
        <title>Genomic characterization of three marine fungi, including Emericellopsis atlantica sp. nov. with signatures of a generalist lifestyle and marine biomass degradation.</title>
        <authorList>
            <person name="Hagestad O.C."/>
            <person name="Hou L."/>
            <person name="Andersen J.H."/>
            <person name="Hansen E.H."/>
            <person name="Altermark B."/>
            <person name="Li C."/>
            <person name="Kuhnert E."/>
            <person name="Cox R.J."/>
            <person name="Crous P.W."/>
            <person name="Spatafora J.W."/>
            <person name="Lail K."/>
            <person name="Amirebrahimi M."/>
            <person name="Lipzen A."/>
            <person name="Pangilinan J."/>
            <person name="Andreopoulos W."/>
            <person name="Hayes R.D."/>
            <person name="Ng V."/>
            <person name="Grigoriev I.V."/>
            <person name="Jackson S.A."/>
            <person name="Sutton T.D.S."/>
            <person name="Dobson A.D.W."/>
            <person name="Rama T."/>
        </authorList>
    </citation>
    <scope>NUCLEOTIDE SEQUENCE</scope>
    <source>
        <strain evidence="10">TS7</strain>
    </source>
</reference>
<dbReference type="Pfam" id="PF00324">
    <property type="entry name" value="AA_permease"/>
    <property type="match status" value="1"/>
</dbReference>
<keyword evidence="11" id="KW-1185">Reference proteome</keyword>
<comment type="caution">
    <text evidence="10">The sequence shown here is derived from an EMBL/GenBank/DDBJ whole genome shotgun (WGS) entry which is preliminary data.</text>
</comment>
<dbReference type="PROSITE" id="PS00218">
    <property type="entry name" value="AMINO_ACID_PERMEASE_1"/>
    <property type="match status" value="1"/>
</dbReference>
<feature type="transmembrane region" description="Helical" evidence="8">
    <location>
        <begin position="326"/>
        <end position="346"/>
    </location>
</feature>
<dbReference type="OrthoDB" id="3900342at2759"/>
<feature type="transmembrane region" description="Helical" evidence="8">
    <location>
        <begin position="442"/>
        <end position="465"/>
    </location>
</feature>
<feature type="transmembrane region" description="Helical" evidence="8">
    <location>
        <begin position="477"/>
        <end position="494"/>
    </location>
</feature>
<protein>
    <submittedName>
        <fullName evidence="10">Amino acid permease/ SLC12A domain-containing protein</fullName>
    </submittedName>
</protein>
<gene>
    <name evidence="10" type="ORF">F5Z01DRAFT_742742</name>
</gene>
<dbReference type="InterPro" id="IPR004841">
    <property type="entry name" value="AA-permease/SLC12A_dom"/>
</dbReference>
<keyword evidence="6 8" id="KW-0472">Membrane</keyword>
<feature type="region of interest" description="Disordered" evidence="7">
    <location>
        <begin position="1"/>
        <end position="22"/>
    </location>
</feature>
<dbReference type="InterPro" id="IPR004840">
    <property type="entry name" value="Amino_acid_permease_CS"/>
</dbReference>
<feature type="transmembrane region" description="Helical" evidence="8">
    <location>
        <begin position="123"/>
        <end position="145"/>
    </location>
</feature>
<dbReference type="Gene3D" id="1.20.1740.10">
    <property type="entry name" value="Amino acid/polyamine transporter I"/>
    <property type="match status" value="1"/>
</dbReference>
<evidence type="ECO:0000256" key="5">
    <source>
        <dbReference type="ARBA" id="ARBA00022989"/>
    </source>
</evidence>
<evidence type="ECO:0000256" key="4">
    <source>
        <dbReference type="ARBA" id="ARBA00022970"/>
    </source>
</evidence>
<evidence type="ECO:0000256" key="7">
    <source>
        <dbReference type="SAM" id="MobiDB-lite"/>
    </source>
</evidence>
<feature type="domain" description="Amino acid permease/ SLC12A" evidence="9">
    <location>
        <begin position="42"/>
        <end position="502"/>
    </location>
</feature>
<evidence type="ECO:0000256" key="8">
    <source>
        <dbReference type="SAM" id="Phobius"/>
    </source>
</evidence>
<feature type="transmembrane region" description="Helical" evidence="8">
    <location>
        <begin position="43"/>
        <end position="67"/>
    </location>
</feature>
<evidence type="ECO:0000256" key="3">
    <source>
        <dbReference type="ARBA" id="ARBA00022692"/>
    </source>
</evidence>
<evidence type="ECO:0000256" key="6">
    <source>
        <dbReference type="ARBA" id="ARBA00023136"/>
    </source>
</evidence>
<sequence length="549" mass="59078">MTDSHNYPKTPLPSETPSYHSDKLGTEENNLAGLQRKLNARHLTFISLGSVIGTGIFLGIGNALVTAGPVGLVLAYAVICSVVYCVMLCVGEMVTYLPVVGAHLRLSARFVDPSLSAAMSWNYWYCWALIAAVEASAVAVLMTYWTDAVNSGAWIAICLAVTLGVNLCGPRVYAEVECYMSSIKVLTIVGLIVLSIAMDAGAGSDGEVIGFRHWTDPGPFVQYQDVPSRLGQFLGFFSGLTTAAFSSIGAEMLALVAAETRNPRVIVPRALKATWIRVVLFYFLGAFCVSLIVPSNELRLGSASTASASPYVIAIENAGIKVLPHIINACILTSALSAGISDLFTATRTLHAMAGSGLAPKLFSQTTSWGCPWIAVLATWSIGLLAFLTVGSSAAGVFIFLVKLTALSGVITWECIAVTYLRFRAGMKAQQVPKSVLPWKSGFSTIGAWWIIIVISSVLLFSGWPVFKQGNWSTADFFGNYLPLMIFVAVYGGFKVGTRSRFVRASEMDLTSGLEEIERRTKQCEEEDEAKKAAKPRSRVATVLRRLVA</sequence>
<feature type="transmembrane region" description="Helical" evidence="8">
    <location>
        <begin position="233"/>
        <end position="258"/>
    </location>
</feature>
<dbReference type="AlphaFoldDB" id="A0A9P7ZPH2"/>
<evidence type="ECO:0000313" key="11">
    <source>
        <dbReference type="Proteomes" id="UP000887229"/>
    </source>
</evidence>
<keyword evidence="4" id="KW-0029">Amino-acid transport</keyword>
<dbReference type="PANTHER" id="PTHR43341">
    <property type="entry name" value="AMINO ACID PERMEASE"/>
    <property type="match status" value="1"/>
</dbReference>
<evidence type="ECO:0000256" key="1">
    <source>
        <dbReference type="ARBA" id="ARBA00004141"/>
    </source>
</evidence>
<dbReference type="EMBL" id="MU251251">
    <property type="protein sequence ID" value="KAG9255303.1"/>
    <property type="molecule type" value="Genomic_DNA"/>
</dbReference>
<feature type="transmembrane region" description="Helical" evidence="8">
    <location>
        <begin position="73"/>
        <end position="102"/>
    </location>
</feature>
<feature type="compositionally biased region" description="Polar residues" evidence="7">
    <location>
        <begin position="1"/>
        <end position="19"/>
    </location>
</feature>